<gene>
    <name evidence="2" type="ORF">LY89DRAFT_735515</name>
</gene>
<dbReference type="InParanoid" id="A0A194X5F5"/>
<protein>
    <submittedName>
        <fullName evidence="2">Uncharacterized protein</fullName>
    </submittedName>
</protein>
<dbReference type="RefSeq" id="XP_018069756.1">
    <property type="nucleotide sequence ID" value="XM_018220024.1"/>
</dbReference>
<feature type="compositionally biased region" description="Polar residues" evidence="1">
    <location>
        <begin position="14"/>
        <end position="29"/>
    </location>
</feature>
<feature type="compositionally biased region" description="Basic and acidic residues" evidence="1">
    <location>
        <begin position="30"/>
        <end position="42"/>
    </location>
</feature>
<dbReference type="KEGG" id="psco:LY89DRAFT_735515"/>
<dbReference type="GeneID" id="28829750"/>
<dbReference type="Proteomes" id="UP000070700">
    <property type="component" value="Unassembled WGS sequence"/>
</dbReference>
<sequence length="126" mass="14585">MDTAIMNEVVSPQHHPSTSITSRSANSTSAEHDIRLNKRPRDVIAPVKTSRKKLRMPKFPWEKLPFELREKIFEFVSGISRAEHKQLLNKDAPATYFKRERGSHMPALIVALRPLATSYHHVLQWF</sequence>
<dbReference type="EMBL" id="KQ947418">
    <property type="protein sequence ID" value="KUJ15401.1"/>
    <property type="molecule type" value="Genomic_DNA"/>
</dbReference>
<accession>A0A194X5F5</accession>
<feature type="region of interest" description="Disordered" evidence="1">
    <location>
        <begin position="1"/>
        <end position="49"/>
    </location>
</feature>
<evidence type="ECO:0000313" key="3">
    <source>
        <dbReference type="Proteomes" id="UP000070700"/>
    </source>
</evidence>
<evidence type="ECO:0000256" key="1">
    <source>
        <dbReference type="SAM" id="MobiDB-lite"/>
    </source>
</evidence>
<organism evidence="2 3">
    <name type="scientific">Mollisia scopiformis</name>
    <name type="common">Conifer needle endophyte fungus</name>
    <name type="synonym">Phialocephala scopiformis</name>
    <dbReference type="NCBI Taxonomy" id="149040"/>
    <lineage>
        <taxon>Eukaryota</taxon>
        <taxon>Fungi</taxon>
        <taxon>Dikarya</taxon>
        <taxon>Ascomycota</taxon>
        <taxon>Pezizomycotina</taxon>
        <taxon>Leotiomycetes</taxon>
        <taxon>Helotiales</taxon>
        <taxon>Mollisiaceae</taxon>
        <taxon>Mollisia</taxon>
    </lineage>
</organism>
<keyword evidence="3" id="KW-1185">Reference proteome</keyword>
<dbReference type="AlphaFoldDB" id="A0A194X5F5"/>
<evidence type="ECO:0000313" key="2">
    <source>
        <dbReference type="EMBL" id="KUJ15401.1"/>
    </source>
</evidence>
<name>A0A194X5F5_MOLSC</name>
<reference evidence="2 3" key="1">
    <citation type="submission" date="2015-10" db="EMBL/GenBank/DDBJ databases">
        <title>Full genome of DAOMC 229536 Phialocephala scopiformis, a fungal endophyte of spruce producing the potent anti-insectan compound rugulosin.</title>
        <authorList>
            <consortium name="DOE Joint Genome Institute"/>
            <person name="Walker A.K."/>
            <person name="Frasz S.L."/>
            <person name="Seifert K.A."/>
            <person name="Miller J.D."/>
            <person name="Mondo S.J."/>
            <person name="Labutti K."/>
            <person name="Lipzen A."/>
            <person name="Dockter R."/>
            <person name="Kennedy M."/>
            <person name="Grigoriev I.V."/>
            <person name="Spatafora J.W."/>
        </authorList>
    </citation>
    <scope>NUCLEOTIDE SEQUENCE [LARGE SCALE GENOMIC DNA]</scope>
    <source>
        <strain evidence="2 3">CBS 120377</strain>
    </source>
</reference>
<proteinExistence type="predicted"/>